<evidence type="ECO:0000313" key="6">
    <source>
        <dbReference type="EMBL" id="TGY35365.1"/>
    </source>
</evidence>
<evidence type="ECO:0000256" key="1">
    <source>
        <dbReference type="ARBA" id="ARBA00004496"/>
    </source>
</evidence>
<feature type="region of interest" description="Disordered" evidence="4">
    <location>
        <begin position="154"/>
        <end position="174"/>
    </location>
</feature>
<dbReference type="InterPro" id="IPR002545">
    <property type="entry name" value="CheW-lke_dom"/>
</dbReference>
<reference evidence="6 7" key="1">
    <citation type="submission" date="2019-04" db="EMBL/GenBank/DDBJ databases">
        <title>Microbes associate with the intestines of laboratory mice.</title>
        <authorList>
            <person name="Navarre W."/>
            <person name="Wong E."/>
            <person name="Huang K."/>
            <person name="Tropini C."/>
            <person name="Ng K."/>
            <person name="Yu B."/>
        </authorList>
    </citation>
    <scope>NUCLEOTIDE SEQUENCE [LARGE SCALE GENOMIC DNA]</scope>
    <source>
        <strain evidence="6 7">NM62_B4-13</strain>
    </source>
</reference>
<dbReference type="Gene3D" id="2.40.50.180">
    <property type="entry name" value="CheA-289, Domain 4"/>
    <property type="match status" value="1"/>
</dbReference>
<comment type="caution">
    <text evidence="6">The sequence shown here is derived from an EMBL/GenBank/DDBJ whole genome shotgun (WGS) entry which is preliminary data.</text>
</comment>
<dbReference type="PANTHER" id="PTHR22617">
    <property type="entry name" value="CHEMOTAXIS SENSOR HISTIDINE KINASE-RELATED"/>
    <property type="match status" value="1"/>
</dbReference>
<feature type="compositionally biased region" description="Pro residues" evidence="4">
    <location>
        <begin position="286"/>
        <end position="297"/>
    </location>
</feature>
<dbReference type="Gene3D" id="2.30.30.40">
    <property type="entry name" value="SH3 Domains"/>
    <property type="match status" value="1"/>
</dbReference>
<keyword evidence="3" id="KW-0963">Cytoplasm</keyword>
<evidence type="ECO:0000259" key="5">
    <source>
        <dbReference type="PROSITE" id="PS50851"/>
    </source>
</evidence>
<feature type="region of interest" description="Disordered" evidence="4">
    <location>
        <begin position="220"/>
        <end position="245"/>
    </location>
</feature>
<protein>
    <recommendedName>
        <fullName evidence="2">Chemotaxis protein CheW</fullName>
    </recommendedName>
</protein>
<dbReference type="PROSITE" id="PS50851">
    <property type="entry name" value="CHEW"/>
    <property type="match status" value="1"/>
</dbReference>
<dbReference type="Pfam" id="PF01584">
    <property type="entry name" value="CheW"/>
    <property type="match status" value="1"/>
</dbReference>
<name>A0A4S2D2S4_STEMA</name>
<evidence type="ECO:0000313" key="7">
    <source>
        <dbReference type="Proteomes" id="UP000306631"/>
    </source>
</evidence>
<proteinExistence type="predicted"/>
<dbReference type="Proteomes" id="UP000306631">
    <property type="component" value="Unassembled WGS sequence"/>
</dbReference>
<feature type="compositionally biased region" description="Pro residues" evidence="4">
    <location>
        <begin position="261"/>
        <end position="276"/>
    </location>
</feature>
<dbReference type="OrthoDB" id="9790406at2"/>
<evidence type="ECO:0000256" key="4">
    <source>
        <dbReference type="SAM" id="MobiDB-lite"/>
    </source>
</evidence>
<evidence type="ECO:0000256" key="3">
    <source>
        <dbReference type="ARBA" id="ARBA00022490"/>
    </source>
</evidence>
<dbReference type="GO" id="GO:0005829">
    <property type="term" value="C:cytosol"/>
    <property type="evidence" value="ECO:0007669"/>
    <property type="project" value="TreeGrafter"/>
</dbReference>
<dbReference type="GO" id="GO:0006935">
    <property type="term" value="P:chemotaxis"/>
    <property type="evidence" value="ECO:0007669"/>
    <property type="project" value="InterPro"/>
</dbReference>
<feature type="compositionally biased region" description="Basic and acidic residues" evidence="4">
    <location>
        <begin position="320"/>
        <end position="329"/>
    </location>
</feature>
<dbReference type="InterPro" id="IPR036061">
    <property type="entry name" value="CheW-like_dom_sf"/>
</dbReference>
<comment type="subcellular location">
    <subcellularLocation>
        <location evidence="1">Cytoplasm</location>
    </subcellularLocation>
</comment>
<organism evidence="6 7">
    <name type="scientific">Stenotrophomonas maltophilia</name>
    <name type="common">Pseudomonas maltophilia</name>
    <name type="synonym">Xanthomonas maltophilia</name>
    <dbReference type="NCBI Taxonomy" id="40324"/>
    <lineage>
        <taxon>Bacteria</taxon>
        <taxon>Pseudomonadati</taxon>
        <taxon>Pseudomonadota</taxon>
        <taxon>Gammaproteobacteria</taxon>
        <taxon>Lysobacterales</taxon>
        <taxon>Lysobacteraceae</taxon>
        <taxon>Stenotrophomonas</taxon>
        <taxon>Stenotrophomonas maltophilia group</taxon>
    </lineage>
</organism>
<accession>A0A4S2D2S4</accession>
<dbReference type="SMART" id="SM00260">
    <property type="entry name" value="CheW"/>
    <property type="match status" value="1"/>
</dbReference>
<dbReference type="SUPFAM" id="SSF50341">
    <property type="entry name" value="CheW-like"/>
    <property type="match status" value="1"/>
</dbReference>
<gene>
    <name evidence="6" type="ORF">E5352_06515</name>
</gene>
<feature type="region of interest" description="Disordered" evidence="4">
    <location>
        <begin position="187"/>
        <end position="207"/>
    </location>
</feature>
<dbReference type="EMBL" id="SRYW01000004">
    <property type="protein sequence ID" value="TGY35365.1"/>
    <property type="molecule type" value="Genomic_DNA"/>
</dbReference>
<dbReference type="GO" id="GO:0007165">
    <property type="term" value="P:signal transduction"/>
    <property type="evidence" value="ECO:0007669"/>
    <property type="project" value="InterPro"/>
</dbReference>
<dbReference type="InterPro" id="IPR039315">
    <property type="entry name" value="CheW"/>
</dbReference>
<dbReference type="AlphaFoldDB" id="A0A4S2D2S4"/>
<dbReference type="PANTHER" id="PTHR22617:SF45">
    <property type="entry name" value="CHEMOTAXIS PROTEIN CHEW"/>
    <property type="match status" value="1"/>
</dbReference>
<feature type="region of interest" description="Disordered" evidence="4">
    <location>
        <begin position="122"/>
        <end position="141"/>
    </location>
</feature>
<feature type="region of interest" description="Disordered" evidence="4">
    <location>
        <begin position="257"/>
        <end position="329"/>
    </location>
</feature>
<evidence type="ECO:0000256" key="2">
    <source>
        <dbReference type="ARBA" id="ARBA00021483"/>
    </source>
</evidence>
<dbReference type="RefSeq" id="WP_136004048.1">
    <property type="nucleotide sequence ID" value="NZ_SRYW01000004.1"/>
</dbReference>
<feature type="domain" description="CheW-like" evidence="5">
    <location>
        <begin position="329"/>
        <end position="466"/>
    </location>
</feature>
<sequence>MSTTGVLDDYLEQLLGDAVPTAPVVAAAAPPAVEEDDAGGVAQAISAEFARPEAEDDVLATAAAFETPTAPGAPANLALLDELMNDPALGPVQAAPAHDTPTAPGAPANLALLDELMNDPALGPVQAAPAQDTPTSPGAPANLALLDELMNDPALGPVQAAPAHDTPTSPGAPANLALLDELMNDPALGPVQAAPAHDTPTSPGAPANLALLDELMNDPALGPVMSPAPESAARPGWDDLPDEVLHDSAPPAVVARAAEPAPAPTPTPPPPPPSAVPAPVARATPTPLPRPAAPPAPRGGRPNSWEELQAQARDPASSPRENRRASERTSRWLRLRCGTQAYALELLKVQEVVLPVPLLPLRGTAPAMLGIMNLRGQVVPVMDLGIHLGSGPAANDANTRIVVLEEDGETMGLRVSAVEDVANLTDSQIEPPDTARICQISNDLFRGVARVTAQPMILLDATQLLN</sequence>